<dbReference type="InterPro" id="IPR005218">
    <property type="entry name" value="Diacylglycerol/lipid_kinase"/>
</dbReference>
<evidence type="ECO:0000313" key="15">
    <source>
        <dbReference type="Proteomes" id="UP000001572"/>
    </source>
</evidence>
<dbReference type="KEGG" id="amt:Amet_4787"/>
<sequence>MTYCFIVNPVSGKNKGKKVMVLVEEVLKKKNVDYQLYVTNKPGEAQFLASQASREKYDVIVAIGGDGTIHEVLNGMIHSKKKLGIIPAGTGNDLAKSLNYPTNVEQALETVLNGHTRKIDIGRINGNYFINFASIGLDALIAEEANKMKKLYSSRYTYVLAVLKGIIVFKSPTIKVLIDGKEQKREIMLLAICNGAYYGGGMKIAPTADVADGYLDVCLIRKMSKLKLLFLFPTIFTGNHVKYKEVEFYRGKKVEVSSQSKFKFNADGEVKDHLPTTVEIIEKGIEIIWNKENTFLES</sequence>
<dbReference type="PANTHER" id="PTHR12358">
    <property type="entry name" value="SPHINGOSINE KINASE"/>
    <property type="match status" value="1"/>
</dbReference>
<evidence type="ECO:0000256" key="10">
    <source>
        <dbReference type="ARBA" id="ARBA00023098"/>
    </source>
</evidence>
<keyword evidence="11" id="KW-0594">Phospholipid biosynthesis</keyword>
<dbReference type="Proteomes" id="UP000001572">
    <property type="component" value="Chromosome"/>
</dbReference>
<dbReference type="Gene3D" id="2.60.200.40">
    <property type="match status" value="1"/>
</dbReference>
<evidence type="ECO:0000256" key="1">
    <source>
        <dbReference type="ARBA" id="ARBA00001946"/>
    </source>
</evidence>
<keyword evidence="7 14" id="KW-0418">Kinase</keyword>
<keyword evidence="6" id="KW-0547">Nucleotide-binding</keyword>
<dbReference type="Pfam" id="PF00781">
    <property type="entry name" value="DAGK_cat"/>
    <property type="match status" value="1"/>
</dbReference>
<comment type="similarity">
    <text evidence="2">Belongs to the diacylglycerol/lipid kinase family.</text>
</comment>
<keyword evidence="9" id="KW-0460">Magnesium</keyword>
<evidence type="ECO:0000256" key="4">
    <source>
        <dbReference type="ARBA" id="ARBA00022679"/>
    </source>
</evidence>
<keyword evidence="12" id="KW-1208">Phospholipid metabolism</keyword>
<dbReference type="Gene3D" id="3.40.50.10330">
    <property type="entry name" value="Probable inorganic polyphosphate/atp-NAD kinase, domain 1"/>
    <property type="match status" value="1"/>
</dbReference>
<evidence type="ECO:0000259" key="13">
    <source>
        <dbReference type="PROSITE" id="PS50146"/>
    </source>
</evidence>
<dbReference type="GO" id="GO:0005886">
    <property type="term" value="C:plasma membrane"/>
    <property type="evidence" value="ECO:0007669"/>
    <property type="project" value="TreeGrafter"/>
</dbReference>
<evidence type="ECO:0000256" key="3">
    <source>
        <dbReference type="ARBA" id="ARBA00022516"/>
    </source>
</evidence>
<dbReference type="InterPro" id="IPR050187">
    <property type="entry name" value="Lipid_Phosphate_FormReg"/>
</dbReference>
<keyword evidence="10" id="KW-0443">Lipid metabolism</keyword>
<dbReference type="EMBL" id="CP000724">
    <property type="protein sequence ID" value="ABR50853.1"/>
    <property type="molecule type" value="Genomic_DNA"/>
</dbReference>
<proteinExistence type="inferred from homology"/>
<accession>A6TXD5</accession>
<dbReference type="Pfam" id="PF19279">
    <property type="entry name" value="YegS_C"/>
    <property type="match status" value="1"/>
</dbReference>
<dbReference type="InterPro" id="IPR017438">
    <property type="entry name" value="ATP-NAD_kinase_N"/>
</dbReference>
<dbReference type="OrthoDB" id="9786026at2"/>
<keyword evidence="4" id="KW-0808">Transferase</keyword>
<evidence type="ECO:0000256" key="11">
    <source>
        <dbReference type="ARBA" id="ARBA00023209"/>
    </source>
</evidence>
<dbReference type="GO" id="GO:0016301">
    <property type="term" value="F:kinase activity"/>
    <property type="evidence" value="ECO:0007669"/>
    <property type="project" value="UniProtKB-KW"/>
</dbReference>
<reference evidence="15" key="1">
    <citation type="journal article" date="2016" name="Genome Announc.">
        <title>Complete genome sequence of Alkaliphilus metalliredigens strain QYMF, an alkaliphilic and metal-reducing bacterium isolated from borax-contaminated leachate ponds.</title>
        <authorList>
            <person name="Hwang C."/>
            <person name="Copeland A."/>
            <person name="Lucas S."/>
            <person name="Lapidus A."/>
            <person name="Barry K."/>
            <person name="Detter J.C."/>
            <person name="Glavina Del Rio T."/>
            <person name="Hammon N."/>
            <person name="Israni S."/>
            <person name="Dalin E."/>
            <person name="Tice H."/>
            <person name="Pitluck S."/>
            <person name="Chertkov O."/>
            <person name="Brettin T."/>
            <person name="Bruce D."/>
            <person name="Han C."/>
            <person name="Schmutz J."/>
            <person name="Larimer F."/>
            <person name="Land M.L."/>
            <person name="Hauser L."/>
            <person name="Kyrpides N."/>
            <person name="Mikhailova N."/>
            <person name="Ye Q."/>
            <person name="Zhou J."/>
            <person name="Richardson P."/>
            <person name="Fields M.W."/>
        </authorList>
    </citation>
    <scope>NUCLEOTIDE SEQUENCE [LARGE SCALE GENOMIC DNA]</scope>
    <source>
        <strain evidence="15">QYMF</strain>
    </source>
</reference>
<dbReference type="SUPFAM" id="SSF111331">
    <property type="entry name" value="NAD kinase/diacylglycerol kinase-like"/>
    <property type="match status" value="1"/>
</dbReference>
<keyword evidence="3" id="KW-0444">Lipid biosynthesis</keyword>
<dbReference type="HOGENOM" id="CLU_045532_0_0_9"/>
<feature type="domain" description="DAGKc" evidence="13">
    <location>
        <begin position="1"/>
        <end position="128"/>
    </location>
</feature>
<keyword evidence="5" id="KW-0479">Metal-binding</keyword>
<evidence type="ECO:0000313" key="14">
    <source>
        <dbReference type="EMBL" id="ABR50853.1"/>
    </source>
</evidence>
<protein>
    <submittedName>
        <fullName evidence="14">Diacylglycerol kinase, catalytic region</fullName>
    </submittedName>
</protein>
<name>A6TXD5_ALKMQ</name>
<dbReference type="AlphaFoldDB" id="A6TXD5"/>
<evidence type="ECO:0000256" key="9">
    <source>
        <dbReference type="ARBA" id="ARBA00022842"/>
    </source>
</evidence>
<evidence type="ECO:0000256" key="12">
    <source>
        <dbReference type="ARBA" id="ARBA00023264"/>
    </source>
</evidence>
<dbReference type="SMART" id="SM00046">
    <property type="entry name" value="DAGKc"/>
    <property type="match status" value="1"/>
</dbReference>
<dbReference type="InterPro" id="IPR045540">
    <property type="entry name" value="YegS/DAGK_C"/>
</dbReference>
<gene>
    <name evidence="14" type="ordered locus">Amet_4787</name>
</gene>
<keyword evidence="8" id="KW-0067">ATP-binding</keyword>
<dbReference type="InterPro" id="IPR016064">
    <property type="entry name" value="NAD/diacylglycerol_kinase_sf"/>
</dbReference>
<dbReference type="GO" id="GO:0005524">
    <property type="term" value="F:ATP binding"/>
    <property type="evidence" value="ECO:0007669"/>
    <property type="project" value="UniProtKB-KW"/>
</dbReference>
<evidence type="ECO:0000256" key="7">
    <source>
        <dbReference type="ARBA" id="ARBA00022777"/>
    </source>
</evidence>
<dbReference type="GO" id="GO:0046872">
    <property type="term" value="F:metal ion binding"/>
    <property type="evidence" value="ECO:0007669"/>
    <property type="project" value="UniProtKB-KW"/>
</dbReference>
<dbReference type="GO" id="GO:0008654">
    <property type="term" value="P:phospholipid biosynthetic process"/>
    <property type="evidence" value="ECO:0007669"/>
    <property type="project" value="UniProtKB-KW"/>
</dbReference>
<evidence type="ECO:0000256" key="2">
    <source>
        <dbReference type="ARBA" id="ARBA00005983"/>
    </source>
</evidence>
<evidence type="ECO:0000256" key="5">
    <source>
        <dbReference type="ARBA" id="ARBA00022723"/>
    </source>
</evidence>
<dbReference type="eggNOG" id="COG1597">
    <property type="taxonomic scope" value="Bacteria"/>
</dbReference>
<keyword evidence="15" id="KW-1185">Reference proteome</keyword>
<dbReference type="NCBIfam" id="TIGR00147">
    <property type="entry name" value="YegS/Rv2252/BmrU family lipid kinase"/>
    <property type="match status" value="1"/>
</dbReference>
<dbReference type="InterPro" id="IPR001206">
    <property type="entry name" value="Diacylglycerol_kinase_cat_dom"/>
</dbReference>
<evidence type="ECO:0000256" key="8">
    <source>
        <dbReference type="ARBA" id="ARBA00022840"/>
    </source>
</evidence>
<comment type="cofactor">
    <cofactor evidence="1">
        <name>Mg(2+)</name>
        <dbReference type="ChEBI" id="CHEBI:18420"/>
    </cofactor>
</comment>
<dbReference type="PANTHER" id="PTHR12358:SF106">
    <property type="entry name" value="LIPID KINASE YEGS"/>
    <property type="match status" value="1"/>
</dbReference>
<dbReference type="STRING" id="293826.Amet_4787"/>
<organism evidence="14 15">
    <name type="scientific">Alkaliphilus metalliredigens (strain QYMF)</name>
    <dbReference type="NCBI Taxonomy" id="293826"/>
    <lineage>
        <taxon>Bacteria</taxon>
        <taxon>Bacillati</taxon>
        <taxon>Bacillota</taxon>
        <taxon>Clostridia</taxon>
        <taxon>Peptostreptococcales</taxon>
        <taxon>Natronincolaceae</taxon>
        <taxon>Alkaliphilus</taxon>
    </lineage>
</organism>
<dbReference type="PROSITE" id="PS50146">
    <property type="entry name" value="DAGK"/>
    <property type="match status" value="1"/>
</dbReference>
<evidence type="ECO:0000256" key="6">
    <source>
        <dbReference type="ARBA" id="ARBA00022741"/>
    </source>
</evidence>